<dbReference type="EMBL" id="BBLT01000001">
    <property type="protein sequence ID" value="GAL82997.1"/>
    <property type="molecule type" value="Genomic_DNA"/>
</dbReference>
<dbReference type="PROSITE" id="PS50005">
    <property type="entry name" value="TPR"/>
    <property type="match status" value="1"/>
</dbReference>
<proteinExistence type="predicted"/>
<protein>
    <submittedName>
        <fullName evidence="2">Uncharacterized protein</fullName>
    </submittedName>
</protein>
<dbReference type="STRING" id="153721.MYP_223"/>
<name>A0A098L8U9_9BACT</name>
<dbReference type="OrthoDB" id="9813254at2"/>
<evidence type="ECO:0000313" key="2">
    <source>
        <dbReference type="EMBL" id="GAL82997.1"/>
    </source>
</evidence>
<accession>A0A098L8U9</accession>
<evidence type="ECO:0000256" key="1">
    <source>
        <dbReference type="PROSITE-ProRule" id="PRU00339"/>
    </source>
</evidence>
<dbReference type="InterPro" id="IPR011990">
    <property type="entry name" value="TPR-like_helical_dom_sf"/>
</dbReference>
<dbReference type="Gene3D" id="1.25.40.10">
    <property type="entry name" value="Tetratricopeptide repeat domain"/>
    <property type="match status" value="1"/>
</dbReference>
<keyword evidence="1" id="KW-0802">TPR repeat</keyword>
<dbReference type="SUPFAM" id="SSF48452">
    <property type="entry name" value="TPR-like"/>
    <property type="match status" value="1"/>
</dbReference>
<dbReference type="InterPro" id="IPR019734">
    <property type="entry name" value="TPR_rpt"/>
</dbReference>
<dbReference type="AlphaFoldDB" id="A0A098L8U9"/>
<dbReference type="SMART" id="SM00028">
    <property type="entry name" value="TPR"/>
    <property type="match status" value="2"/>
</dbReference>
<gene>
    <name evidence="2" type="ORF">MYP_223</name>
</gene>
<keyword evidence="3" id="KW-1185">Reference proteome</keyword>
<dbReference type="Pfam" id="PF13181">
    <property type="entry name" value="TPR_8"/>
    <property type="match status" value="1"/>
</dbReference>
<evidence type="ECO:0000313" key="3">
    <source>
        <dbReference type="Proteomes" id="UP000030185"/>
    </source>
</evidence>
<organism evidence="2 3">
    <name type="scientific">Sporocytophaga myxococcoides</name>
    <dbReference type="NCBI Taxonomy" id="153721"/>
    <lineage>
        <taxon>Bacteria</taxon>
        <taxon>Pseudomonadati</taxon>
        <taxon>Bacteroidota</taxon>
        <taxon>Cytophagia</taxon>
        <taxon>Cytophagales</taxon>
        <taxon>Cytophagaceae</taxon>
        <taxon>Sporocytophaga</taxon>
    </lineage>
</organism>
<comment type="caution">
    <text evidence="2">The sequence shown here is derived from an EMBL/GenBank/DDBJ whole genome shotgun (WGS) entry which is preliminary data.</text>
</comment>
<dbReference type="RefSeq" id="WP_045457270.1">
    <property type="nucleotide sequence ID" value="NZ_BBLT01000001.1"/>
</dbReference>
<reference evidence="2 3" key="1">
    <citation type="submission" date="2014-09" db="EMBL/GenBank/DDBJ databases">
        <title>Sporocytophaga myxococcoides PG-01 genome sequencing.</title>
        <authorList>
            <person name="Liu L."/>
            <person name="Gao P.J."/>
            <person name="Chen G.J."/>
            <person name="Wang L.S."/>
        </authorList>
    </citation>
    <scope>NUCLEOTIDE SEQUENCE [LARGE SCALE GENOMIC DNA]</scope>
    <source>
        <strain evidence="2 3">PG-01</strain>
    </source>
</reference>
<feature type="repeat" description="TPR" evidence="1">
    <location>
        <begin position="331"/>
        <end position="364"/>
    </location>
</feature>
<dbReference type="Proteomes" id="UP000030185">
    <property type="component" value="Unassembled WGS sequence"/>
</dbReference>
<sequence>MKVILIHITGIILMVTLSLKAAGQSMLKDEEIKVTILKAMDFTYNFEFDEADEVISEVKSAYPTHPAYNFLKAMNLYWKMYYFNSFKENSAEYLKYLDAALQQAQARISKNNKDPEGVFFSLAIYSSLAQYHSQMKETMKAVNNAKKTYEYVKTGFNLKDVFNEFYFTTGLYDFYVQQFPETHPVFRPFMVFFSPGGKEKGIKELEIAATNSLFSKVEANHYLANIFLRYQNIPEKAVKYTNLLFTKYPNNLYFLSRHIESLIGIGEYSETEKLSLTLRNSGKKYFEMASYVFLGIINEKGKKRPEHAKAFYLRAVNMAPEINTPNKDYVSFAYAGLARIAESRGERDKAKAYYQRALELAEYTSVIEEAEKYLKKGK</sequence>
<dbReference type="eggNOG" id="COG4783">
    <property type="taxonomic scope" value="Bacteria"/>
</dbReference>